<evidence type="ECO:0000313" key="2">
    <source>
        <dbReference type="EMBL" id="USF23003.1"/>
    </source>
</evidence>
<reference evidence="2" key="1">
    <citation type="journal article" date="2014" name="Genome Announc.">
        <title>Draft genome sequences of the altered schaedler flora, a defined bacterial community from gnotobiotic mice.</title>
        <authorList>
            <person name="Wannemuehler M.J."/>
            <person name="Overstreet A.M."/>
            <person name="Ward D.V."/>
            <person name="Phillips G.J."/>
        </authorList>
    </citation>
    <scope>NUCLEOTIDE SEQUENCE</scope>
    <source>
        <strain evidence="2">ASF457</strain>
    </source>
</reference>
<dbReference type="InterPro" id="IPR057253">
    <property type="entry name" value="CoiA-like_N"/>
</dbReference>
<sequence length="355" mass="42316">MVKHSHKYQHFALDQNNNIVDIKNTVDNNKYFCPSCNTEMILKRGQIRQWHFAHKTDKCSYDKYLHSIATRMIADWFNKSKSIKLTLNVKNKCSQYKKCKIYNEDYCSIPITKSFDLKKFYHKCIIEHKYNNFIADIYCEHKTAPIFIEIYVTHECSFEKKNSGIRIIELQIKSEEDIMNIINSSDLIENPNIKLYNFKRPEDMTYDTKQYIQKYILYHSLKSYVDKNLYTCKNYDKIRKGIYEISIPYDDCIPLFIDCGFFYMVGQSMAYSAGYLKKSCTLCRWQAVNDMTDEPAICKLYKKCGNPKYCMDNESAKCSMFKENTNEINKAVSEFKQYKEDNWTDIWIEHKLLLK</sequence>
<reference evidence="2" key="3">
    <citation type="submission" date="2022-06" db="EMBL/GenBank/DDBJ databases">
        <title>Resources to Facilitate Use of the Altered Schaedler Flora (ASF) Mouse Model to Study Microbiome Function.</title>
        <authorList>
            <person name="Proctor A."/>
            <person name="Parvinroo S."/>
            <person name="Richie T."/>
            <person name="Jia X."/>
            <person name="Lee S.T.M."/>
            <person name="Karp P.D."/>
            <person name="Paley S."/>
            <person name="Kostic A.D."/>
            <person name="Pierre J.F."/>
            <person name="Wannemuehler M.J."/>
            <person name="Phillips G.J."/>
        </authorList>
    </citation>
    <scope>NUCLEOTIDE SEQUENCE</scope>
    <source>
        <strain evidence="2">ASF457</strain>
    </source>
</reference>
<dbReference type="AlphaFoldDB" id="V2QD27"/>
<feature type="domain" description="Competence protein CoiA-like N-terminal" evidence="1">
    <location>
        <begin position="21"/>
        <end position="61"/>
    </location>
</feature>
<name>V2QD27_9BACT</name>
<dbReference type="OrthoDB" id="1075895at2"/>
<reference evidence="2" key="2">
    <citation type="submission" date="2022-05" db="EMBL/GenBank/DDBJ databases">
        <authorList>
            <person name="Proctor A.L."/>
            <person name="Phillips G.J."/>
            <person name="Wannemuehler M.J."/>
        </authorList>
    </citation>
    <scope>NUCLEOTIDE SEQUENCE</scope>
    <source>
        <strain evidence="2">ASF457</strain>
    </source>
</reference>
<evidence type="ECO:0000313" key="3">
    <source>
        <dbReference type="Proteomes" id="UP000017429"/>
    </source>
</evidence>
<accession>V2QD27</accession>
<gene>
    <name evidence="2" type="ORF">N508_000056</name>
</gene>
<protein>
    <recommendedName>
        <fullName evidence="1">Competence protein CoiA-like N-terminal domain-containing protein</fullName>
    </recommendedName>
</protein>
<dbReference type="Proteomes" id="UP000017429">
    <property type="component" value="Chromosome"/>
</dbReference>
<dbReference type="KEGG" id="msch:N508_000056"/>
<proteinExistence type="predicted"/>
<dbReference type="RefSeq" id="WP_023276752.1">
    <property type="nucleotide sequence ID" value="NZ_CP097562.1"/>
</dbReference>
<dbReference type="Pfam" id="PF25164">
    <property type="entry name" value="CoiA_N"/>
    <property type="match status" value="1"/>
</dbReference>
<organism evidence="2 3">
    <name type="scientific">Mucispirillum schaedleri ASF457</name>
    <dbReference type="NCBI Taxonomy" id="1379858"/>
    <lineage>
        <taxon>Bacteria</taxon>
        <taxon>Pseudomonadati</taxon>
        <taxon>Deferribacterota</taxon>
        <taxon>Deferribacteres</taxon>
        <taxon>Deferribacterales</taxon>
        <taxon>Mucispirillaceae</taxon>
        <taxon>Mucispirillum</taxon>
    </lineage>
</organism>
<dbReference type="EMBL" id="CP097562">
    <property type="protein sequence ID" value="USF23003.1"/>
    <property type="molecule type" value="Genomic_DNA"/>
</dbReference>
<keyword evidence="3" id="KW-1185">Reference proteome</keyword>
<evidence type="ECO:0000259" key="1">
    <source>
        <dbReference type="Pfam" id="PF25164"/>
    </source>
</evidence>
<dbReference type="eggNOG" id="COG4469">
    <property type="taxonomic scope" value="Bacteria"/>
</dbReference>